<dbReference type="Pfam" id="PF08285">
    <property type="entry name" value="DPM3"/>
    <property type="match status" value="1"/>
</dbReference>
<evidence type="ECO:0000256" key="5">
    <source>
        <dbReference type="ARBA" id="ARBA00022989"/>
    </source>
</evidence>
<feature type="transmembrane region" description="Helical" evidence="7">
    <location>
        <begin position="6"/>
        <end position="27"/>
    </location>
</feature>
<dbReference type="GO" id="GO:0033185">
    <property type="term" value="C:dolichol-phosphate-mannose synthase complex"/>
    <property type="evidence" value="ECO:0007669"/>
    <property type="project" value="TreeGrafter"/>
</dbReference>
<keyword evidence="4 7" id="KW-0256">Endoplasmic reticulum</keyword>
<evidence type="ECO:0000256" key="1">
    <source>
        <dbReference type="ARBA" id="ARBA00004477"/>
    </source>
</evidence>
<accession>A0A9P1IPM8</accession>
<dbReference type="AlphaFoldDB" id="A0A9P1IPM8"/>
<comment type="subcellular location">
    <subcellularLocation>
        <location evidence="1 7">Endoplasmic reticulum membrane</location>
        <topology evidence="1 7">Multi-pass membrane protein</topology>
    </subcellularLocation>
</comment>
<dbReference type="EMBL" id="CANHGI010000004">
    <property type="protein sequence ID" value="CAI5449658.1"/>
    <property type="molecule type" value="Genomic_DNA"/>
</dbReference>
<feature type="coiled-coil region" evidence="8">
    <location>
        <begin position="67"/>
        <end position="94"/>
    </location>
</feature>
<dbReference type="PANTHER" id="PTHR16433:SF0">
    <property type="entry name" value="DOLICHOL-PHOSPHATE MANNOSYLTRANSFERASE SUBUNIT 3"/>
    <property type="match status" value="1"/>
</dbReference>
<protein>
    <recommendedName>
        <fullName evidence="7">Dolichol-phosphate mannosyltransferase subunit 3</fullName>
    </recommendedName>
</protein>
<gene>
    <name evidence="9" type="ORF">CAMP_LOCUS12295</name>
</gene>
<dbReference type="OrthoDB" id="2014333at2759"/>
<keyword evidence="8" id="KW-0175">Coiled coil</keyword>
<sequence length="95" mass="11009">MASQLFLYLAHVIPFATLWILSVFEVIPTFSYLPDFTHHFVLFAPIYTVLLLGFYAIFSVIHGVSTFNDCNDAKQELVQEIKEAREDLKKRKIID</sequence>
<keyword evidence="5 7" id="KW-1133">Transmembrane helix</keyword>
<evidence type="ECO:0000256" key="8">
    <source>
        <dbReference type="SAM" id="Coils"/>
    </source>
</evidence>
<comment type="pathway">
    <text evidence="7">Protein modification; protein glycosylation.</text>
</comment>
<evidence type="ECO:0000256" key="6">
    <source>
        <dbReference type="ARBA" id="ARBA00023136"/>
    </source>
</evidence>
<evidence type="ECO:0000313" key="10">
    <source>
        <dbReference type="Proteomes" id="UP001152747"/>
    </source>
</evidence>
<reference evidence="9" key="1">
    <citation type="submission" date="2022-11" db="EMBL/GenBank/DDBJ databases">
        <authorList>
            <person name="Kikuchi T."/>
        </authorList>
    </citation>
    <scope>NUCLEOTIDE SEQUENCE</scope>
    <source>
        <strain evidence="9">PS1010</strain>
    </source>
</reference>
<organism evidence="9 10">
    <name type="scientific">Caenorhabditis angaria</name>
    <dbReference type="NCBI Taxonomy" id="860376"/>
    <lineage>
        <taxon>Eukaryota</taxon>
        <taxon>Metazoa</taxon>
        <taxon>Ecdysozoa</taxon>
        <taxon>Nematoda</taxon>
        <taxon>Chromadorea</taxon>
        <taxon>Rhabditida</taxon>
        <taxon>Rhabditina</taxon>
        <taxon>Rhabditomorpha</taxon>
        <taxon>Rhabditoidea</taxon>
        <taxon>Rhabditidae</taxon>
        <taxon>Peloderinae</taxon>
        <taxon>Caenorhabditis</taxon>
    </lineage>
</organism>
<dbReference type="PANTHER" id="PTHR16433">
    <property type="entry name" value="DOLICHOL-PHOSPHATE MANNOSYLTRANSFERASE SUBUNIT 3"/>
    <property type="match status" value="1"/>
</dbReference>
<keyword evidence="6 7" id="KW-0472">Membrane</keyword>
<comment type="function">
    <text evidence="7">Stabilizer subunit of the dolichol-phosphate mannose (DPM) synthase complex; tethers catalytic subunit to the ER.</text>
</comment>
<evidence type="ECO:0000313" key="9">
    <source>
        <dbReference type="EMBL" id="CAI5449658.1"/>
    </source>
</evidence>
<evidence type="ECO:0000256" key="7">
    <source>
        <dbReference type="RuleBase" id="RU365085"/>
    </source>
</evidence>
<dbReference type="GO" id="GO:0006506">
    <property type="term" value="P:GPI anchor biosynthetic process"/>
    <property type="evidence" value="ECO:0007669"/>
    <property type="project" value="TreeGrafter"/>
</dbReference>
<feature type="transmembrane region" description="Helical" evidence="7">
    <location>
        <begin position="39"/>
        <end position="61"/>
    </location>
</feature>
<name>A0A9P1IPM8_9PELO</name>
<comment type="similarity">
    <text evidence="2 7">Belongs to the DPM3 family.</text>
</comment>
<proteinExistence type="inferred from homology"/>
<evidence type="ECO:0000256" key="2">
    <source>
        <dbReference type="ARBA" id="ARBA00010430"/>
    </source>
</evidence>
<keyword evidence="3 7" id="KW-0812">Transmembrane</keyword>
<comment type="caution">
    <text evidence="9">The sequence shown here is derived from an EMBL/GenBank/DDBJ whole genome shotgun (WGS) entry which is preliminary data.</text>
</comment>
<evidence type="ECO:0000256" key="3">
    <source>
        <dbReference type="ARBA" id="ARBA00022692"/>
    </source>
</evidence>
<comment type="subunit">
    <text evidence="7">Component of the dolichol-phosphate mannose (DPM) synthase complex.</text>
</comment>
<keyword evidence="10" id="KW-1185">Reference proteome</keyword>
<dbReference type="GO" id="GO:0005789">
    <property type="term" value="C:endoplasmic reticulum membrane"/>
    <property type="evidence" value="ECO:0007669"/>
    <property type="project" value="UniProtKB-SubCell"/>
</dbReference>
<dbReference type="Proteomes" id="UP001152747">
    <property type="component" value="Unassembled WGS sequence"/>
</dbReference>
<dbReference type="InterPro" id="IPR013174">
    <property type="entry name" value="DPM3"/>
</dbReference>
<evidence type="ECO:0000256" key="4">
    <source>
        <dbReference type="ARBA" id="ARBA00022824"/>
    </source>
</evidence>